<dbReference type="InterPro" id="IPR010920">
    <property type="entry name" value="LSM_dom_sf"/>
</dbReference>
<organism evidence="15 16">
    <name type="scientific">Salinisphaera hydrothermalis (strain C41B8)</name>
    <dbReference type="NCBI Taxonomy" id="1304275"/>
    <lineage>
        <taxon>Bacteria</taxon>
        <taxon>Pseudomonadati</taxon>
        <taxon>Pseudomonadota</taxon>
        <taxon>Gammaproteobacteria</taxon>
        <taxon>Salinisphaerales</taxon>
        <taxon>Salinisphaeraceae</taxon>
        <taxon>Salinisphaera</taxon>
    </lineage>
</organism>
<dbReference type="Gene3D" id="2.30.30.60">
    <property type="match status" value="1"/>
</dbReference>
<evidence type="ECO:0000259" key="14">
    <source>
        <dbReference type="Pfam" id="PF21082"/>
    </source>
</evidence>
<keyword evidence="7" id="KW-0175">Coiled coil</keyword>
<evidence type="ECO:0000256" key="1">
    <source>
        <dbReference type="ARBA" id="ARBA00004651"/>
    </source>
</evidence>
<comment type="caution">
    <text evidence="15">The sequence shown here is derived from an EMBL/GenBank/DDBJ whole genome shotgun (WGS) entry which is preliminary data.</text>
</comment>
<dbReference type="GO" id="GO:0005886">
    <property type="term" value="C:plasma membrane"/>
    <property type="evidence" value="ECO:0007669"/>
    <property type="project" value="UniProtKB-SubCell"/>
</dbReference>
<name>A0A084IR72_SALHC</name>
<keyword evidence="4 9" id="KW-0812">Transmembrane</keyword>
<dbReference type="SUPFAM" id="SSF82689">
    <property type="entry name" value="Mechanosensitive channel protein MscS (YggB), C-terminal domain"/>
    <property type="match status" value="1"/>
</dbReference>
<dbReference type="InterPro" id="IPR011066">
    <property type="entry name" value="MscS_channel_C_sf"/>
</dbReference>
<feature type="transmembrane region" description="Helical" evidence="9">
    <location>
        <begin position="900"/>
        <end position="923"/>
    </location>
</feature>
<evidence type="ECO:0000256" key="2">
    <source>
        <dbReference type="ARBA" id="ARBA00008017"/>
    </source>
</evidence>
<dbReference type="Pfam" id="PF12795">
    <property type="entry name" value="MscS_porin"/>
    <property type="match status" value="1"/>
</dbReference>
<dbReference type="Proteomes" id="UP000028302">
    <property type="component" value="Unassembled WGS sequence"/>
</dbReference>
<evidence type="ECO:0000259" key="13">
    <source>
        <dbReference type="Pfam" id="PF12795"/>
    </source>
</evidence>
<dbReference type="Pfam" id="PF00924">
    <property type="entry name" value="MS_channel_2nd"/>
    <property type="match status" value="1"/>
</dbReference>
<dbReference type="Gene3D" id="1.10.287.1490">
    <property type="match status" value="1"/>
</dbReference>
<feature type="region of interest" description="Disordered" evidence="8">
    <location>
        <begin position="1125"/>
        <end position="1155"/>
    </location>
</feature>
<dbReference type="Pfam" id="PF12794">
    <property type="entry name" value="MscS_TM"/>
    <property type="match status" value="1"/>
</dbReference>
<keyword evidence="3" id="KW-1003">Cell membrane</keyword>
<keyword evidence="6 9" id="KW-0472">Membrane</keyword>
<evidence type="ECO:0000256" key="10">
    <source>
        <dbReference type="SAM" id="SignalP"/>
    </source>
</evidence>
<evidence type="ECO:0000256" key="3">
    <source>
        <dbReference type="ARBA" id="ARBA00022475"/>
    </source>
</evidence>
<evidence type="ECO:0000313" key="16">
    <source>
        <dbReference type="Proteomes" id="UP000028302"/>
    </source>
</evidence>
<reference evidence="15 16" key="1">
    <citation type="submission" date="2013-03" db="EMBL/GenBank/DDBJ databases">
        <title>Salinisphaera hydrothermalis C41B8 Genome Sequencing.</title>
        <authorList>
            <person name="Li C."/>
            <person name="Lai Q."/>
            <person name="Shao Z."/>
        </authorList>
    </citation>
    <scope>NUCLEOTIDE SEQUENCE [LARGE SCALE GENOMIC DNA]</scope>
    <source>
        <strain evidence="15 16">C41B8</strain>
    </source>
</reference>
<dbReference type="EMBL" id="APNK01000001">
    <property type="protein sequence ID" value="KEZ79206.1"/>
    <property type="molecule type" value="Genomic_DNA"/>
</dbReference>
<feature type="region of interest" description="Disordered" evidence="8">
    <location>
        <begin position="174"/>
        <end position="193"/>
    </location>
</feature>
<accession>A0A084IR72</accession>
<dbReference type="SUPFAM" id="SSF82861">
    <property type="entry name" value="Mechanosensitive channel protein MscS (YggB), transmembrane region"/>
    <property type="match status" value="1"/>
</dbReference>
<dbReference type="InterPro" id="IPR052702">
    <property type="entry name" value="MscS-like_channel"/>
</dbReference>
<feature type="domain" description="Mechanosensitive ion channel MscS" evidence="11">
    <location>
        <begin position="947"/>
        <end position="1012"/>
    </location>
</feature>
<dbReference type="InterPro" id="IPR023408">
    <property type="entry name" value="MscS_beta-dom_sf"/>
</dbReference>
<feature type="transmembrane region" description="Helical" evidence="9">
    <location>
        <begin position="548"/>
        <end position="570"/>
    </location>
</feature>
<dbReference type="eggNOG" id="COG3264">
    <property type="taxonomic scope" value="Bacteria"/>
</dbReference>
<comment type="subcellular location">
    <subcellularLocation>
        <location evidence="1">Cell membrane</location>
        <topology evidence="1">Multi-pass membrane protein</topology>
    </subcellularLocation>
</comment>
<keyword evidence="10" id="KW-0732">Signal</keyword>
<dbReference type="InterPro" id="IPR006685">
    <property type="entry name" value="MscS_channel_2nd"/>
</dbReference>
<evidence type="ECO:0000256" key="8">
    <source>
        <dbReference type="SAM" id="MobiDB-lite"/>
    </source>
</evidence>
<feature type="coiled-coil region" evidence="7">
    <location>
        <begin position="87"/>
        <end position="153"/>
    </location>
</feature>
<feature type="transmembrane region" description="Helical" evidence="9">
    <location>
        <begin position="582"/>
        <end position="606"/>
    </location>
</feature>
<evidence type="ECO:0000259" key="12">
    <source>
        <dbReference type="Pfam" id="PF12794"/>
    </source>
</evidence>
<feature type="transmembrane region" description="Helical" evidence="9">
    <location>
        <begin position="929"/>
        <end position="959"/>
    </location>
</feature>
<protein>
    <submittedName>
        <fullName evidence="15">Mechanosensitive ion channel MscS</fullName>
    </submittedName>
</protein>
<dbReference type="PROSITE" id="PS01246">
    <property type="entry name" value="UPF0003"/>
    <property type="match status" value="1"/>
</dbReference>
<evidence type="ECO:0000259" key="11">
    <source>
        <dbReference type="Pfam" id="PF00924"/>
    </source>
</evidence>
<dbReference type="InterPro" id="IPR011014">
    <property type="entry name" value="MscS_channel_TM-2"/>
</dbReference>
<feature type="transmembrane region" description="Helical" evidence="9">
    <location>
        <begin position="809"/>
        <end position="827"/>
    </location>
</feature>
<comment type="similarity">
    <text evidence="2">Belongs to the MscS (TC 1.A.23) family.</text>
</comment>
<evidence type="ECO:0000256" key="5">
    <source>
        <dbReference type="ARBA" id="ARBA00022989"/>
    </source>
</evidence>
<feature type="domain" description="Mechanosensitive ion channel MscS porin" evidence="13">
    <location>
        <begin position="41"/>
        <end position="269"/>
    </location>
</feature>
<feature type="signal peptide" evidence="10">
    <location>
        <begin position="1"/>
        <end position="21"/>
    </location>
</feature>
<dbReference type="PATRIC" id="fig|1304275.5.peg.121"/>
<feature type="domain" description="Mechanosensitive ion channel inner membrane" evidence="12">
    <location>
        <begin position="504"/>
        <end position="843"/>
    </location>
</feature>
<keyword evidence="16" id="KW-1185">Reference proteome</keyword>
<evidence type="ECO:0000256" key="9">
    <source>
        <dbReference type="SAM" id="Phobius"/>
    </source>
</evidence>
<dbReference type="STRING" id="1304275.C41B8_00615"/>
<feature type="transmembrane region" description="Helical" evidence="9">
    <location>
        <begin position="732"/>
        <end position="754"/>
    </location>
</feature>
<feature type="coiled-coil region" evidence="7">
    <location>
        <begin position="297"/>
        <end position="324"/>
    </location>
</feature>
<feature type="transmembrane region" description="Helical" evidence="9">
    <location>
        <begin position="627"/>
        <end position="645"/>
    </location>
</feature>
<evidence type="ECO:0000256" key="6">
    <source>
        <dbReference type="ARBA" id="ARBA00023136"/>
    </source>
</evidence>
<dbReference type="PANTHER" id="PTHR30347:SF1">
    <property type="entry name" value="MECHANOSENSITIVE CHANNEL MSCK"/>
    <property type="match status" value="1"/>
</dbReference>
<dbReference type="SUPFAM" id="SSF50182">
    <property type="entry name" value="Sm-like ribonucleoproteins"/>
    <property type="match status" value="1"/>
</dbReference>
<dbReference type="Pfam" id="PF21082">
    <property type="entry name" value="MS_channel_3rd"/>
    <property type="match status" value="1"/>
</dbReference>
<dbReference type="InterPro" id="IPR049278">
    <property type="entry name" value="MS_channel_C"/>
</dbReference>
<feature type="transmembrane region" description="Helical" evidence="9">
    <location>
        <begin position="657"/>
        <end position="677"/>
    </location>
</feature>
<dbReference type="PANTHER" id="PTHR30347">
    <property type="entry name" value="POTASSIUM CHANNEL RELATED"/>
    <property type="match status" value="1"/>
</dbReference>
<dbReference type="InterPro" id="IPR025692">
    <property type="entry name" value="MscS_IM_dom1"/>
</dbReference>
<feature type="transmembrane region" description="Helical" evidence="9">
    <location>
        <begin position="698"/>
        <end position="720"/>
    </location>
</feature>
<dbReference type="Gene3D" id="3.30.70.100">
    <property type="match status" value="1"/>
</dbReference>
<feature type="chain" id="PRO_5001776679" evidence="10">
    <location>
        <begin position="22"/>
        <end position="1155"/>
    </location>
</feature>
<dbReference type="InterPro" id="IPR024393">
    <property type="entry name" value="MscS_porin"/>
</dbReference>
<proteinExistence type="inferred from homology"/>
<gene>
    <name evidence="15" type="ORF">C41B8_00615</name>
</gene>
<keyword evidence="5 9" id="KW-1133">Transmembrane helix</keyword>
<dbReference type="InterPro" id="IPR006686">
    <property type="entry name" value="MscS_channel_CS"/>
</dbReference>
<sequence length="1155" mass="127570">MLLLCWLVLACSVIASTSAFAAEPDNKSTDYAGEIQHLKEQIDALKSRKDLADGVREHAINTYQHAISALQSAQADHKQAAKLHKEAADAPEQIAQAQRKLADLEKKPTSLDKLTELSLNELSSRADDLRTELSDAQADLSDLRDKLTRAAQRPEAVRQSLADARNKLQSLATENTTELGQESSVRSQAQNALTTARRDALNARIDRLQQELTGLDSHEQLLEAQRSLAEARVARLNESLARIQTALSREQKASAESLQTASEDKLSELRSSLAPITKAAQQNVELTHELAKITQSTQALSQRQSQQRARVEDLERRLNLVQRQLEIGGGSVALGDVLRNQRRRLANPGLPFLPGSGSSANQPDISSAELQRFQLQQDRSELDNPEAMADRLAEKAGVKLSPDQRDSLVNLLKERRSIVDLLIDAQTRYVDIGRDLKSLSQQYQDTLTSFNRLLDERLFWLPSFRAVGLDWPSRTAADVPWLIDPRSWKQALHALAAGVLARPIWAGLGALFIAVLIALRRPARRRLRTLGEPVGNVSHDTIWLTLRATVITAVLSLPSILIFFLIAFLLRHAPDASKFSHAAAAAIFQLGFLLVFIEPFANVCRVNGLADRHFHWPSSARVGIHRNLRWVMIALIVPVIIIGMTEAFDDDAKRETLGRAAFMFGELSIAVFAWRVLHPIRGALADVMTPESGEHWRLGYLWLPLATGAPLALCGLAGLGYYYTALQLQTRFFYSIALLGASVLVYSLIVRWLTVVERRLALARALRKREEAREARATREAAAVSGESAPDTLDGLEIDLVQISEQTRGLIKVVITLIIGAGFWLIWSGTLPALQLLNNINLWQYASRVDGKTEVTNVTLGALLLAMAVTLVTALAGRNLPGFLEITILRRFSLDAGSRYAMATLFQYAIVIAGLLVGVNLIGLHWSSIQWLIAAVGVGLGFGLQEIFANFVSGLVILFERPVRVGDTVTVGTYTGTVSRIRIRATTVTDWDNKEVVIPNKTFITETVINWTLTDDITRLIIKVGVSYDADGDLVEKLIYDAIRAEPVALDTPAPSVFMVGYGDSAVLYEARVFYHDLYNLLPLQHALYRRIHESFDANGIEIVYPQQDLHIRSIDDSVRRRFGDARSIGQDTGASKKTRDAGDADAPEGGLPET</sequence>
<evidence type="ECO:0000256" key="7">
    <source>
        <dbReference type="SAM" id="Coils"/>
    </source>
</evidence>
<feature type="transmembrane region" description="Helical" evidence="9">
    <location>
        <begin position="858"/>
        <end position="880"/>
    </location>
</feature>
<feature type="domain" description="Mechanosensitive ion channel MscS C-terminal" evidence="14">
    <location>
        <begin position="1022"/>
        <end position="1103"/>
    </location>
</feature>
<evidence type="ECO:0000256" key="4">
    <source>
        <dbReference type="ARBA" id="ARBA00022692"/>
    </source>
</evidence>
<evidence type="ECO:0000313" key="15">
    <source>
        <dbReference type="EMBL" id="KEZ79206.1"/>
    </source>
</evidence>
<dbReference type="AlphaFoldDB" id="A0A084IR72"/>
<dbReference type="GO" id="GO:0008381">
    <property type="term" value="F:mechanosensitive monoatomic ion channel activity"/>
    <property type="evidence" value="ECO:0007669"/>
    <property type="project" value="UniProtKB-ARBA"/>
</dbReference>
<dbReference type="Gene3D" id="1.10.287.1260">
    <property type="match status" value="1"/>
</dbReference>
<feature type="transmembrane region" description="Helical" evidence="9">
    <location>
        <begin position="494"/>
        <end position="519"/>
    </location>
</feature>